<evidence type="ECO:0000256" key="1">
    <source>
        <dbReference type="SAM" id="Phobius"/>
    </source>
</evidence>
<dbReference type="AlphaFoldDB" id="A0A812CDF3"/>
<dbReference type="EMBL" id="CAHIKZ030001543">
    <property type="protein sequence ID" value="CAE1267564.1"/>
    <property type="molecule type" value="Genomic_DNA"/>
</dbReference>
<comment type="caution">
    <text evidence="2">The sequence shown here is derived from an EMBL/GenBank/DDBJ whole genome shotgun (WGS) entry which is preliminary data.</text>
</comment>
<name>A0A812CDF3_ACAPH</name>
<keyword evidence="1" id="KW-1133">Transmembrane helix</keyword>
<keyword evidence="3" id="KW-1185">Reference proteome</keyword>
<sequence>MRKRTVQLSDISSDTSHMIHIHSNLFPLHSFLSLYSPLIFLSIFTLAFLSLHSSHSLYLDTYTPVSRYTLPTHSISTHILQLSLPLPSNYLDTFTPVSPTLFPNYLDTYTPTLLHSSHQLSRHIYSRFSLHSSSNSRHISPTSRYLFPLLSRHIYSRFSSSSQLTLSRHISSNFSLHSSLNSISLYTPTSLYTLPTPLSRHSSSNSLSSLYTLLQLSVPPFSLFFTLSRIFLSILTLLFPSISLTFPFFAYSSFTVTFFSLSPYLIVSRYNLPINSSRHISPVSRTLFPKSSISTWKFKLELKRSALLYLDTHKINLNKSLKIPFHPVSSG</sequence>
<protein>
    <submittedName>
        <fullName evidence="2">Uncharacterized protein</fullName>
    </submittedName>
</protein>
<keyword evidence="1" id="KW-0812">Transmembrane</keyword>
<dbReference type="Proteomes" id="UP000597762">
    <property type="component" value="Unassembled WGS sequence"/>
</dbReference>
<evidence type="ECO:0000313" key="3">
    <source>
        <dbReference type="Proteomes" id="UP000597762"/>
    </source>
</evidence>
<feature type="transmembrane region" description="Helical" evidence="1">
    <location>
        <begin position="32"/>
        <end position="51"/>
    </location>
</feature>
<organism evidence="2 3">
    <name type="scientific">Acanthosepion pharaonis</name>
    <name type="common">Pharaoh cuttlefish</name>
    <name type="synonym">Sepia pharaonis</name>
    <dbReference type="NCBI Taxonomy" id="158019"/>
    <lineage>
        <taxon>Eukaryota</taxon>
        <taxon>Metazoa</taxon>
        <taxon>Spiralia</taxon>
        <taxon>Lophotrochozoa</taxon>
        <taxon>Mollusca</taxon>
        <taxon>Cephalopoda</taxon>
        <taxon>Coleoidea</taxon>
        <taxon>Decapodiformes</taxon>
        <taxon>Sepiida</taxon>
        <taxon>Sepiina</taxon>
        <taxon>Sepiidae</taxon>
        <taxon>Acanthosepion</taxon>
    </lineage>
</organism>
<reference evidence="2" key="1">
    <citation type="submission" date="2021-01" db="EMBL/GenBank/DDBJ databases">
        <authorList>
            <person name="Li R."/>
            <person name="Bekaert M."/>
        </authorList>
    </citation>
    <scope>NUCLEOTIDE SEQUENCE</scope>
    <source>
        <strain evidence="2">Farmed</strain>
    </source>
</reference>
<feature type="transmembrane region" description="Helical" evidence="1">
    <location>
        <begin position="221"/>
        <end position="242"/>
    </location>
</feature>
<evidence type="ECO:0000313" key="2">
    <source>
        <dbReference type="EMBL" id="CAE1267564.1"/>
    </source>
</evidence>
<keyword evidence="1" id="KW-0472">Membrane</keyword>
<gene>
    <name evidence="2" type="ORF">SPHA_35643</name>
</gene>
<accession>A0A812CDF3</accession>
<proteinExistence type="predicted"/>